<keyword evidence="9" id="KW-0226">DNA condensation</keyword>
<name>A0A9P5PKQ8_9AGAR</name>
<accession>A0A9P5PKQ8</accession>
<feature type="region of interest" description="Disordered" evidence="11">
    <location>
        <begin position="125"/>
        <end position="160"/>
    </location>
</feature>
<dbReference type="GO" id="GO:0007076">
    <property type="term" value="P:mitotic chromosome condensation"/>
    <property type="evidence" value="ECO:0007669"/>
    <property type="project" value="InterPro"/>
</dbReference>
<organism evidence="12 13">
    <name type="scientific">Rhodocollybia butyracea</name>
    <dbReference type="NCBI Taxonomy" id="206335"/>
    <lineage>
        <taxon>Eukaryota</taxon>
        <taxon>Fungi</taxon>
        <taxon>Dikarya</taxon>
        <taxon>Basidiomycota</taxon>
        <taxon>Agaricomycotina</taxon>
        <taxon>Agaricomycetes</taxon>
        <taxon>Agaricomycetidae</taxon>
        <taxon>Agaricales</taxon>
        <taxon>Marasmiineae</taxon>
        <taxon>Omphalotaceae</taxon>
        <taxon>Rhodocollybia</taxon>
    </lineage>
</organism>
<sequence>MSGQDLGVGQDGTLRVVFDANDSMSKAEEEEGNFEEPEDLIDLTQLRAQFFPDLNALKSKVISQELSGFCFAQDPSATDETTFFQDNTMADDNGDDSIDAFAAMANAPAGKDFFAGDDYGGGMGMMDQDDFDNSNSNGSVGPPGDGQGGGPFVPFNPCNAPNQRDLMLTMNDEDGGGMTDYFNKNFAQNWAGPEHRK</sequence>
<evidence type="ECO:0000256" key="7">
    <source>
        <dbReference type="ARBA" id="ARBA00022618"/>
    </source>
</evidence>
<dbReference type="GO" id="GO:0005737">
    <property type="term" value="C:cytoplasm"/>
    <property type="evidence" value="ECO:0007669"/>
    <property type="project" value="UniProtKB-SubCell"/>
</dbReference>
<comment type="similarity">
    <text evidence="3">Belongs to the CND2 (condensin subunit 2) family.</text>
</comment>
<evidence type="ECO:0000256" key="6">
    <source>
        <dbReference type="ARBA" id="ARBA00022490"/>
    </source>
</evidence>
<evidence type="ECO:0000256" key="10">
    <source>
        <dbReference type="ARBA" id="ARBA00023306"/>
    </source>
</evidence>
<dbReference type="Pfam" id="PF05786">
    <property type="entry name" value="Cnd2"/>
    <property type="match status" value="1"/>
</dbReference>
<evidence type="ECO:0000256" key="8">
    <source>
        <dbReference type="ARBA" id="ARBA00022776"/>
    </source>
</evidence>
<evidence type="ECO:0000313" key="13">
    <source>
        <dbReference type="Proteomes" id="UP000772434"/>
    </source>
</evidence>
<dbReference type="Proteomes" id="UP000772434">
    <property type="component" value="Unassembled WGS sequence"/>
</dbReference>
<dbReference type="AlphaFoldDB" id="A0A9P5PKQ8"/>
<protein>
    <recommendedName>
        <fullName evidence="4">Condensin complex subunit 2</fullName>
    </recommendedName>
</protein>
<evidence type="ECO:0000256" key="4">
    <source>
        <dbReference type="ARBA" id="ARBA00016065"/>
    </source>
</evidence>
<dbReference type="EMBL" id="JADNRY010000125">
    <property type="protein sequence ID" value="KAF9064362.1"/>
    <property type="molecule type" value="Genomic_DNA"/>
</dbReference>
<evidence type="ECO:0000256" key="3">
    <source>
        <dbReference type="ARBA" id="ARBA00009471"/>
    </source>
</evidence>
<comment type="caution">
    <text evidence="12">The sequence shown here is derived from an EMBL/GenBank/DDBJ whole genome shotgun (WGS) entry which is preliminary data.</text>
</comment>
<keyword evidence="10" id="KW-0131">Cell cycle</keyword>
<keyword evidence="6" id="KW-0963">Cytoplasm</keyword>
<gene>
    <name evidence="12" type="ORF">BDP27DRAFT_1472250</name>
</gene>
<evidence type="ECO:0000256" key="5">
    <source>
        <dbReference type="ARBA" id="ARBA00022454"/>
    </source>
</evidence>
<keyword evidence="5" id="KW-0158">Chromosome</keyword>
<keyword evidence="13" id="KW-1185">Reference proteome</keyword>
<evidence type="ECO:0000256" key="1">
    <source>
        <dbReference type="ARBA" id="ARBA00004286"/>
    </source>
</evidence>
<dbReference type="PANTHER" id="PTHR13108">
    <property type="entry name" value="CONDENSIN COMPLEX SUBUNIT 2"/>
    <property type="match status" value="1"/>
</dbReference>
<dbReference type="GO" id="GO:0000796">
    <property type="term" value="C:condensin complex"/>
    <property type="evidence" value="ECO:0007669"/>
    <property type="project" value="InterPro"/>
</dbReference>
<evidence type="ECO:0000256" key="2">
    <source>
        <dbReference type="ARBA" id="ARBA00004496"/>
    </source>
</evidence>
<dbReference type="GO" id="GO:0003682">
    <property type="term" value="F:chromatin binding"/>
    <property type="evidence" value="ECO:0007669"/>
    <property type="project" value="TreeGrafter"/>
</dbReference>
<keyword evidence="8" id="KW-0498">Mitosis</keyword>
<evidence type="ECO:0000256" key="9">
    <source>
        <dbReference type="ARBA" id="ARBA00023067"/>
    </source>
</evidence>
<comment type="subcellular location">
    <subcellularLocation>
        <location evidence="1">Chromosome</location>
    </subcellularLocation>
    <subcellularLocation>
        <location evidence="2">Cytoplasm</location>
    </subcellularLocation>
</comment>
<dbReference type="InterPro" id="IPR022816">
    <property type="entry name" value="Condensin_barren_su2"/>
</dbReference>
<keyword evidence="7" id="KW-0132">Cell division</keyword>
<dbReference type="PANTHER" id="PTHR13108:SF9">
    <property type="entry name" value="CONDENSIN COMPLEX SUBUNIT 2"/>
    <property type="match status" value="1"/>
</dbReference>
<evidence type="ECO:0000313" key="12">
    <source>
        <dbReference type="EMBL" id="KAF9064362.1"/>
    </source>
</evidence>
<dbReference type="GO" id="GO:0051301">
    <property type="term" value="P:cell division"/>
    <property type="evidence" value="ECO:0007669"/>
    <property type="project" value="UniProtKB-KW"/>
</dbReference>
<feature type="compositionally biased region" description="Gly residues" evidence="11">
    <location>
        <begin position="141"/>
        <end position="151"/>
    </location>
</feature>
<evidence type="ECO:0000256" key="11">
    <source>
        <dbReference type="SAM" id="MobiDB-lite"/>
    </source>
</evidence>
<dbReference type="OrthoDB" id="362021at2759"/>
<proteinExistence type="inferred from homology"/>
<reference evidence="12" key="1">
    <citation type="submission" date="2020-11" db="EMBL/GenBank/DDBJ databases">
        <authorList>
            <consortium name="DOE Joint Genome Institute"/>
            <person name="Ahrendt S."/>
            <person name="Riley R."/>
            <person name="Andreopoulos W."/>
            <person name="Labutti K."/>
            <person name="Pangilinan J."/>
            <person name="Ruiz-Duenas F.J."/>
            <person name="Barrasa J.M."/>
            <person name="Sanchez-Garcia M."/>
            <person name="Camarero S."/>
            <person name="Miyauchi S."/>
            <person name="Serrano A."/>
            <person name="Linde D."/>
            <person name="Babiker R."/>
            <person name="Drula E."/>
            <person name="Ayuso-Fernandez I."/>
            <person name="Pacheco R."/>
            <person name="Padilla G."/>
            <person name="Ferreira P."/>
            <person name="Barriuso J."/>
            <person name="Kellner H."/>
            <person name="Castanera R."/>
            <person name="Alfaro M."/>
            <person name="Ramirez L."/>
            <person name="Pisabarro A.G."/>
            <person name="Kuo A."/>
            <person name="Tritt A."/>
            <person name="Lipzen A."/>
            <person name="He G."/>
            <person name="Yan M."/>
            <person name="Ng V."/>
            <person name="Cullen D."/>
            <person name="Martin F."/>
            <person name="Rosso M.-N."/>
            <person name="Henrissat B."/>
            <person name="Hibbett D."/>
            <person name="Martinez A.T."/>
            <person name="Grigoriev I.V."/>
        </authorList>
    </citation>
    <scope>NUCLEOTIDE SEQUENCE</scope>
    <source>
        <strain evidence="12">AH 40177</strain>
    </source>
</reference>